<gene>
    <name evidence="2" type="ORF">BB560_006412</name>
</gene>
<comment type="caution">
    <text evidence="2">The sequence shown here is derived from an EMBL/GenBank/DDBJ whole genome shotgun (WGS) entry which is preliminary data.</text>
</comment>
<dbReference type="AlphaFoldDB" id="A0A2T9Y6Q7"/>
<dbReference type="Proteomes" id="UP000245609">
    <property type="component" value="Unassembled WGS sequence"/>
</dbReference>
<evidence type="ECO:0000313" key="3">
    <source>
        <dbReference type="Proteomes" id="UP000245609"/>
    </source>
</evidence>
<keyword evidence="3" id="KW-1185">Reference proteome</keyword>
<feature type="compositionally biased region" description="Polar residues" evidence="1">
    <location>
        <begin position="622"/>
        <end position="642"/>
    </location>
</feature>
<sequence>MDNSSSSSSFSYHGSLDKDELLEEEQAFPFFKIPETRLVYLNNLVVQISLEYRSDVDEENHLIYEQNVKLQKDLQLAVVELISSNIPKGMARGCGFALFQSRKKWQLFNKYVFTKDSKPILGSQYKYRFDVELIDDSQNPDWSDGGYIEITETEGDSFRDSGSCFNEFGSVYSPSFQISEESFNPLENYFKSHVSEKNNFPNDTSFVNTQHSNTNSFQTIPYYTEGTQMHSQSIKHPSTGYREDANNAFEGNDKIKGNLPNKISGPILNNEYSLQNDQTLFNPPVQDNHNDPTHKSTPFILITKRIDKSIQFYTPTNFMPSNEGAMRNKPKTLTQNSAEPYYRSKSHLSNVDKVNRYSKLDPRLGFRNSDNFFNSLKMYNLNNRHSINEKDNMGIETQSQSVGMSNRNLPSQSIFRDEIQSDTIYLPSVLNKGSPATIFNNLLKRRERKVASNSPNFNISGVNSERRRDSSIFNQQPDSSNQLGDENQHNYSGKPSSLFDEILRSKKKVRYNKDTNTNTENQYIIGTPLFYNRFPQKSIGENTMYNRDSSTGTFTNSSRDSNSAEKEARNPKSGLYSRLDTSKVPKLREKSNIKTRMSLPNSNSYAGHPYLSNSAKNEHRSLNISRSASKNALGSLIPNTPQKPMHSDLNLSGEKKSTQTSQARDRPSTAQTPLFGRSAIWKTIEFFENLATNIISPRKRKR</sequence>
<feature type="compositionally biased region" description="Polar residues" evidence="1">
    <location>
        <begin position="471"/>
        <end position="495"/>
    </location>
</feature>
<feature type="region of interest" description="Disordered" evidence="1">
    <location>
        <begin position="453"/>
        <end position="498"/>
    </location>
</feature>
<evidence type="ECO:0000256" key="1">
    <source>
        <dbReference type="SAM" id="MobiDB-lite"/>
    </source>
</evidence>
<name>A0A2T9Y6Q7_9FUNG</name>
<protein>
    <submittedName>
        <fullName evidence="2">Uncharacterized protein</fullName>
    </submittedName>
</protein>
<dbReference type="STRING" id="133381.A0A2T9Y6Q7"/>
<dbReference type="OrthoDB" id="2313105at2759"/>
<feature type="non-terminal residue" evidence="2">
    <location>
        <position position="702"/>
    </location>
</feature>
<feature type="region of interest" description="Disordered" evidence="1">
    <location>
        <begin position="541"/>
        <end position="674"/>
    </location>
</feature>
<feature type="compositionally biased region" description="Basic and acidic residues" evidence="1">
    <location>
        <begin position="580"/>
        <end position="592"/>
    </location>
</feature>
<dbReference type="EMBL" id="MBFS01003207">
    <property type="protein sequence ID" value="PVU87985.1"/>
    <property type="molecule type" value="Genomic_DNA"/>
</dbReference>
<feature type="compositionally biased region" description="Polar residues" evidence="1">
    <location>
        <begin position="594"/>
        <end position="615"/>
    </location>
</feature>
<reference evidence="2 3" key="1">
    <citation type="journal article" date="2018" name="MBio">
        <title>Comparative Genomics Reveals the Core Gene Toolbox for the Fungus-Insect Symbiosis.</title>
        <authorList>
            <person name="Wang Y."/>
            <person name="Stata M."/>
            <person name="Wang W."/>
            <person name="Stajich J.E."/>
            <person name="White M.M."/>
            <person name="Moncalvo J.M."/>
        </authorList>
    </citation>
    <scope>NUCLEOTIDE SEQUENCE [LARGE SCALE GENOMIC DNA]</scope>
    <source>
        <strain evidence="2 3">SC-DP-2</strain>
    </source>
</reference>
<organism evidence="2 3">
    <name type="scientific">Smittium megazygosporum</name>
    <dbReference type="NCBI Taxonomy" id="133381"/>
    <lineage>
        <taxon>Eukaryota</taxon>
        <taxon>Fungi</taxon>
        <taxon>Fungi incertae sedis</taxon>
        <taxon>Zoopagomycota</taxon>
        <taxon>Kickxellomycotina</taxon>
        <taxon>Harpellomycetes</taxon>
        <taxon>Harpellales</taxon>
        <taxon>Legeriomycetaceae</taxon>
        <taxon>Smittium</taxon>
    </lineage>
</organism>
<proteinExistence type="predicted"/>
<feature type="compositionally biased region" description="Polar residues" evidence="1">
    <location>
        <begin position="541"/>
        <end position="561"/>
    </location>
</feature>
<evidence type="ECO:0000313" key="2">
    <source>
        <dbReference type="EMBL" id="PVU87985.1"/>
    </source>
</evidence>
<feature type="compositionally biased region" description="Basic and acidic residues" evidence="1">
    <location>
        <begin position="653"/>
        <end position="667"/>
    </location>
</feature>
<feature type="compositionally biased region" description="Polar residues" evidence="1">
    <location>
        <begin position="453"/>
        <end position="463"/>
    </location>
</feature>
<accession>A0A2T9Y6Q7</accession>